<gene>
    <name evidence="2" type="ORF">GCM10007047_27090</name>
</gene>
<protein>
    <recommendedName>
        <fullName evidence="4">DUF456 domain-containing protein</fullName>
    </recommendedName>
</protein>
<dbReference type="PANTHER" id="PTHR39165">
    <property type="entry name" value="IG HYPOTHETICAL 17883"/>
    <property type="match status" value="1"/>
</dbReference>
<proteinExistence type="predicted"/>
<name>A0A8J3DLQ0_9BACT</name>
<reference evidence="2" key="2">
    <citation type="submission" date="2020-09" db="EMBL/GenBank/DDBJ databases">
        <authorList>
            <person name="Sun Q."/>
            <person name="Kim S."/>
        </authorList>
    </citation>
    <scope>NUCLEOTIDE SEQUENCE</scope>
    <source>
        <strain evidence="2">KCTC 12870</strain>
    </source>
</reference>
<accession>A0A8J3DLQ0</accession>
<keyword evidence="1" id="KW-0472">Membrane</keyword>
<dbReference type="EMBL" id="BMXG01000019">
    <property type="protein sequence ID" value="GHC08401.1"/>
    <property type="molecule type" value="Genomic_DNA"/>
</dbReference>
<organism evidence="2 3">
    <name type="scientific">Cerasicoccus arenae</name>
    <dbReference type="NCBI Taxonomy" id="424488"/>
    <lineage>
        <taxon>Bacteria</taxon>
        <taxon>Pseudomonadati</taxon>
        <taxon>Verrucomicrobiota</taxon>
        <taxon>Opitutia</taxon>
        <taxon>Puniceicoccales</taxon>
        <taxon>Cerasicoccaceae</taxon>
        <taxon>Cerasicoccus</taxon>
    </lineage>
</organism>
<reference evidence="2" key="1">
    <citation type="journal article" date="2014" name="Int. J. Syst. Evol. Microbiol.">
        <title>Complete genome sequence of Corynebacterium casei LMG S-19264T (=DSM 44701T), isolated from a smear-ripened cheese.</title>
        <authorList>
            <consortium name="US DOE Joint Genome Institute (JGI-PGF)"/>
            <person name="Walter F."/>
            <person name="Albersmeier A."/>
            <person name="Kalinowski J."/>
            <person name="Ruckert C."/>
        </authorList>
    </citation>
    <scope>NUCLEOTIDE SEQUENCE</scope>
    <source>
        <strain evidence="2">KCTC 12870</strain>
    </source>
</reference>
<feature type="transmembrane region" description="Helical" evidence="1">
    <location>
        <begin position="51"/>
        <end position="77"/>
    </location>
</feature>
<evidence type="ECO:0008006" key="4">
    <source>
        <dbReference type="Google" id="ProtNLM"/>
    </source>
</evidence>
<dbReference type="RefSeq" id="WP_189516134.1">
    <property type="nucleotide sequence ID" value="NZ_BMXG01000019.1"/>
</dbReference>
<dbReference type="Pfam" id="PF04306">
    <property type="entry name" value="DUF456"/>
    <property type="match status" value="1"/>
</dbReference>
<evidence type="ECO:0000313" key="3">
    <source>
        <dbReference type="Proteomes" id="UP000642829"/>
    </source>
</evidence>
<dbReference type="Proteomes" id="UP000642829">
    <property type="component" value="Unassembled WGS sequence"/>
</dbReference>
<feature type="transmembrane region" description="Helical" evidence="1">
    <location>
        <begin position="12"/>
        <end position="45"/>
    </location>
</feature>
<feature type="transmembrane region" description="Helical" evidence="1">
    <location>
        <begin position="138"/>
        <end position="161"/>
    </location>
</feature>
<evidence type="ECO:0000256" key="1">
    <source>
        <dbReference type="SAM" id="Phobius"/>
    </source>
</evidence>
<comment type="caution">
    <text evidence="2">The sequence shown here is derived from an EMBL/GenBank/DDBJ whole genome shotgun (WGS) entry which is preliminary data.</text>
</comment>
<keyword evidence="1" id="KW-0812">Transmembrane</keyword>
<keyword evidence="1" id="KW-1133">Transmembrane helix</keyword>
<dbReference type="PANTHER" id="PTHR39165:SF1">
    <property type="entry name" value="DUF456 DOMAIN-CONTAINING PROTEIN"/>
    <property type="match status" value="1"/>
</dbReference>
<sequence length="166" mass="17476">MEIDHNWLALTVTFLIFVIGLIGSLLPVIPGCFVIWLGAVMYWLWVPKGGVGLTYILVTAGLVILAQVLDFVASYYGARKFGASWRGGVGALLGAIIGPFVLTPIIGLIVGPIVGAFLGEISAGRTLKEGGKAGVGTVVGGLIAFAMKFAIAVAMIGWFLFEVFFQ</sequence>
<dbReference type="AlphaFoldDB" id="A0A8J3DLQ0"/>
<keyword evidence="3" id="KW-1185">Reference proteome</keyword>
<feature type="transmembrane region" description="Helical" evidence="1">
    <location>
        <begin position="89"/>
        <end position="118"/>
    </location>
</feature>
<dbReference type="InterPro" id="IPR007403">
    <property type="entry name" value="DUF456"/>
</dbReference>
<evidence type="ECO:0000313" key="2">
    <source>
        <dbReference type="EMBL" id="GHC08401.1"/>
    </source>
</evidence>